<dbReference type="AlphaFoldDB" id="A0AAN4YXB6"/>
<accession>A0AAN4YXB6</accession>
<feature type="compositionally biased region" description="Acidic residues" evidence="2">
    <location>
        <begin position="48"/>
        <end position="69"/>
    </location>
</feature>
<feature type="non-terminal residue" evidence="4">
    <location>
        <position position="1"/>
    </location>
</feature>
<dbReference type="PROSITE" id="PS51253">
    <property type="entry name" value="HTH_CENPB"/>
    <property type="match status" value="1"/>
</dbReference>
<comment type="caution">
    <text evidence="4">The sequence shown here is derived from an EMBL/GenBank/DDBJ whole genome shotgun (WGS) entry which is preliminary data.</text>
</comment>
<organism evidence="4 5">
    <name type="scientific">Pristionchus mayeri</name>
    <dbReference type="NCBI Taxonomy" id="1317129"/>
    <lineage>
        <taxon>Eukaryota</taxon>
        <taxon>Metazoa</taxon>
        <taxon>Ecdysozoa</taxon>
        <taxon>Nematoda</taxon>
        <taxon>Chromadorea</taxon>
        <taxon>Rhabditida</taxon>
        <taxon>Rhabditina</taxon>
        <taxon>Diplogasteromorpha</taxon>
        <taxon>Diplogasteroidea</taxon>
        <taxon>Neodiplogasteridae</taxon>
        <taxon>Pristionchus</taxon>
    </lineage>
</organism>
<name>A0AAN4YXB6_9BILA</name>
<reference evidence="5" key="1">
    <citation type="submission" date="2022-10" db="EMBL/GenBank/DDBJ databases">
        <title>Genome assembly of Pristionchus species.</title>
        <authorList>
            <person name="Yoshida K."/>
            <person name="Sommer R.J."/>
        </authorList>
    </citation>
    <scope>NUCLEOTIDE SEQUENCE [LARGE SCALE GENOMIC DNA]</scope>
    <source>
        <strain evidence="5">RS5460</strain>
    </source>
</reference>
<evidence type="ECO:0000256" key="2">
    <source>
        <dbReference type="SAM" id="MobiDB-lite"/>
    </source>
</evidence>
<dbReference type="EMBL" id="BTRK01000001">
    <property type="protein sequence ID" value="GMR30203.1"/>
    <property type="molecule type" value="Genomic_DNA"/>
</dbReference>
<dbReference type="SMART" id="SM00674">
    <property type="entry name" value="CENPB"/>
    <property type="match status" value="1"/>
</dbReference>
<dbReference type="Proteomes" id="UP001328107">
    <property type="component" value="Unassembled WGS sequence"/>
</dbReference>
<keyword evidence="1" id="KW-0238">DNA-binding</keyword>
<dbReference type="InterPro" id="IPR006600">
    <property type="entry name" value="HTH_CenpB_DNA-bd_dom"/>
</dbReference>
<keyword evidence="5" id="KW-1185">Reference proteome</keyword>
<sequence length="215" mass="25589">EVISATTFDRNSLNGSEMKWLDRIVMMIKSAESGELRVREHVQLAREDSEDEGDSDSEWDYEEEDEEENTTAPKKKEITKEMYDEAYAYYRSGKKRTNSIGEGVRTIYDMHKQFSWIKTQDHIDRFVRYNRTGDFPNDRNEELHKLAEELNEAVDGILAEGYEFHDKELRDMVIALNDEKHRWPKFRASKGWIDNWKKRYRIVSRHITVLVSQKT</sequence>
<gene>
    <name evidence="4" type="ORF">PMAYCL1PPCAC_00398</name>
</gene>
<evidence type="ECO:0000313" key="5">
    <source>
        <dbReference type="Proteomes" id="UP001328107"/>
    </source>
</evidence>
<protein>
    <recommendedName>
        <fullName evidence="3">HTH CENPB-type domain-containing protein</fullName>
    </recommendedName>
</protein>
<feature type="non-terminal residue" evidence="4">
    <location>
        <position position="215"/>
    </location>
</feature>
<evidence type="ECO:0000313" key="4">
    <source>
        <dbReference type="EMBL" id="GMR30203.1"/>
    </source>
</evidence>
<proteinExistence type="predicted"/>
<evidence type="ECO:0000259" key="3">
    <source>
        <dbReference type="PROSITE" id="PS51253"/>
    </source>
</evidence>
<feature type="domain" description="HTH CENPB-type" evidence="3">
    <location>
        <begin position="134"/>
        <end position="206"/>
    </location>
</feature>
<dbReference type="GO" id="GO:0003677">
    <property type="term" value="F:DNA binding"/>
    <property type="evidence" value="ECO:0007669"/>
    <property type="project" value="UniProtKB-KW"/>
</dbReference>
<feature type="region of interest" description="Disordered" evidence="2">
    <location>
        <begin position="44"/>
        <end position="77"/>
    </location>
</feature>
<dbReference type="Pfam" id="PF03221">
    <property type="entry name" value="HTH_Tnp_Tc5"/>
    <property type="match status" value="1"/>
</dbReference>
<evidence type="ECO:0000256" key="1">
    <source>
        <dbReference type="ARBA" id="ARBA00023125"/>
    </source>
</evidence>